<dbReference type="RefSeq" id="WP_395809799.1">
    <property type="nucleotide sequence ID" value="NZ_CP043494.1"/>
</dbReference>
<reference evidence="3 4" key="1">
    <citation type="submission" date="2019-08" db="EMBL/GenBank/DDBJ databases">
        <title>Archangium and Cystobacter genomes.</title>
        <authorList>
            <person name="Chen I.-C.K."/>
            <person name="Wielgoss S."/>
        </authorList>
    </citation>
    <scope>NUCLEOTIDE SEQUENCE [LARGE SCALE GENOMIC DNA]</scope>
    <source>
        <strain evidence="3 4">Cbm 6</strain>
    </source>
</reference>
<accession>A0ABY9X5A3</accession>
<organism evidence="3 4">
    <name type="scientific">Archangium minus</name>
    <dbReference type="NCBI Taxonomy" id="83450"/>
    <lineage>
        <taxon>Bacteria</taxon>
        <taxon>Pseudomonadati</taxon>
        <taxon>Myxococcota</taxon>
        <taxon>Myxococcia</taxon>
        <taxon>Myxococcales</taxon>
        <taxon>Cystobacterineae</taxon>
        <taxon>Archangiaceae</taxon>
        <taxon>Archangium</taxon>
    </lineage>
</organism>
<feature type="signal peptide" evidence="2">
    <location>
        <begin position="1"/>
        <end position="21"/>
    </location>
</feature>
<proteinExistence type="predicted"/>
<feature type="compositionally biased region" description="Low complexity" evidence="1">
    <location>
        <begin position="42"/>
        <end position="51"/>
    </location>
</feature>
<protein>
    <submittedName>
        <fullName evidence="3">Autotransporter outer membrane beta-barrel domain-containing protein</fullName>
    </submittedName>
</protein>
<evidence type="ECO:0000256" key="2">
    <source>
        <dbReference type="SAM" id="SignalP"/>
    </source>
</evidence>
<feature type="compositionally biased region" description="Acidic residues" evidence="1">
    <location>
        <begin position="26"/>
        <end position="36"/>
    </location>
</feature>
<keyword evidence="2" id="KW-0732">Signal</keyword>
<evidence type="ECO:0000256" key="1">
    <source>
        <dbReference type="SAM" id="MobiDB-lite"/>
    </source>
</evidence>
<dbReference type="EMBL" id="CP043494">
    <property type="protein sequence ID" value="WNG50568.1"/>
    <property type="molecule type" value="Genomic_DNA"/>
</dbReference>
<dbReference type="Proteomes" id="UP001611383">
    <property type="component" value="Chromosome"/>
</dbReference>
<evidence type="ECO:0000313" key="3">
    <source>
        <dbReference type="EMBL" id="WNG50568.1"/>
    </source>
</evidence>
<name>A0ABY9X5A3_9BACT</name>
<feature type="chain" id="PRO_5046330853" evidence="2">
    <location>
        <begin position="22"/>
        <end position="219"/>
    </location>
</feature>
<gene>
    <name evidence="3" type="ORF">F0U60_45415</name>
</gene>
<evidence type="ECO:0000313" key="4">
    <source>
        <dbReference type="Proteomes" id="UP001611383"/>
    </source>
</evidence>
<sequence length="219" mass="23353">MRCARALTCLLALALSPGAMAQGGQEDPDATAEEAEGTVSTPAPVDPDAAPPWNTRFGVRLVAGSPDGVGASALIHPRRWLRAHVGVARNSLGLGVRGGLSLIPLNLFVSPLLELEYGHYFNADYNKLLTQLHGEPTTATSGIRQVGYDQLSASLGLEFSPWRYVTVFGSLGISYWFIGGSDVKAFIREAENNPDITARPLTLGLSSPVAKLGFILYFN</sequence>
<feature type="region of interest" description="Disordered" evidence="1">
    <location>
        <begin position="21"/>
        <end position="51"/>
    </location>
</feature>
<keyword evidence="4" id="KW-1185">Reference proteome</keyword>